<proteinExistence type="predicted"/>
<organism evidence="3">
    <name type="scientific">Spironucleus salmonicida</name>
    <dbReference type="NCBI Taxonomy" id="348837"/>
    <lineage>
        <taxon>Eukaryota</taxon>
        <taxon>Metamonada</taxon>
        <taxon>Diplomonadida</taxon>
        <taxon>Hexamitidae</taxon>
        <taxon>Hexamitinae</taxon>
        <taxon>Spironucleus</taxon>
    </lineage>
</organism>
<sequence length="347" mass="39360">MASTIIERIVDLVERNKAIKYLYYYFIYNILITQLIENREMALCYSYQSPMPLYSHTFSWRENQQLTLAISSLSLDSLNFIQIVTFDKISSNFYTIDQYPTHFPQSELDFLPSASLTNTDLLLASSDSIRLFEIKDQKIQLKGVISQSIDDIYPIISAKFNKFDLSKVFSSSSSENLTIFDIVEQKQVQQVKIPGCYKGIFSAKDEILVGGADGVYLWDLRTPSPALLKKTEQDILQVETCQSHMILYIQNQSQMIYSVDRRMPSSVMQGKNHKNQVTGLSASKTINNAFLSSGADGNLFIYEDFQLSKPFLGVKLDCEIESCCWGAGDGKWISCVAANQLKLISLF</sequence>
<dbReference type="InterPro" id="IPR015943">
    <property type="entry name" value="WD40/YVTN_repeat-like_dom_sf"/>
</dbReference>
<name>V6LRN3_9EUKA</name>
<evidence type="ECO:0000256" key="1">
    <source>
        <dbReference type="ARBA" id="ARBA00022574"/>
    </source>
</evidence>
<keyword evidence="2" id="KW-0677">Repeat</keyword>
<dbReference type="EMBL" id="KI546057">
    <property type="protein sequence ID" value="EST46923.1"/>
    <property type="molecule type" value="Genomic_DNA"/>
</dbReference>
<evidence type="ECO:0000256" key="2">
    <source>
        <dbReference type="ARBA" id="ARBA00022737"/>
    </source>
</evidence>
<accession>V6LRN3</accession>
<evidence type="ECO:0000313" key="3">
    <source>
        <dbReference type="EMBL" id="EST46923.1"/>
    </source>
</evidence>
<dbReference type="SUPFAM" id="SSF50978">
    <property type="entry name" value="WD40 repeat-like"/>
    <property type="match status" value="1"/>
</dbReference>
<dbReference type="Gene3D" id="2.130.10.10">
    <property type="entry name" value="YVTN repeat-like/Quinoprotein amine dehydrogenase"/>
    <property type="match status" value="1"/>
</dbReference>
<dbReference type="VEuPathDB" id="GiardiaDB:SS50377_27483"/>
<dbReference type="InterPro" id="IPR045159">
    <property type="entry name" value="DCAF7-like"/>
</dbReference>
<protein>
    <submittedName>
        <fullName evidence="3">Uncharacterized protein</fullName>
    </submittedName>
</protein>
<gene>
    <name evidence="3" type="ORF">SS50377_13080</name>
</gene>
<dbReference type="PANTHER" id="PTHR19919">
    <property type="entry name" value="WD REPEAT CONTAINING PROTEIN"/>
    <property type="match status" value="1"/>
</dbReference>
<keyword evidence="1" id="KW-0853">WD repeat</keyword>
<dbReference type="AlphaFoldDB" id="V6LRN3"/>
<dbReference type="InterPro" id="IPR036322">
    <property type="entry name" value="WD40_repeat_dom_sf"/>
</dbReference>
<reference evidence="3" key="1">
    <citation type="journal article" date="2014" name="PLoS Genet.">
        <title>The Genome of Spironucleus salmonicida Highlights a Fish Pathogen Adapted to Fluctuating Environments.</title>
        <authorList>
            <person name="Xu F."/>
            <person name="Jerlstrom-Hultqvist J."/>
            <person name="Einarsson E."/>
            <person name="Astvaldsson A."/>
            <person name="Svard S.G."/>
            <person name="Andersson J.O."/>
        </authorList>
    </citation>
    <scope>NUCLEOTIDE SEQUENCE</scope>
</reference>